<dbReference type="PANTHER" id="PTHR11748:SF119">
    <property type="entry name" value="D-2-HYDROXYGLUTARATE DEHYDROGENASE"/>
    <property type="match status" value="1"/>
</dbReference>
<keyword evidence="1" id="KW-0274">FAD</keyword>
<protein>
    <submittedName>
        <fullName evidence="3">FAD-binding oxidoreductase</fullName>
    </submittedName>
</protein>
<evidence type="ECO:0000256" key="1">
    <source>
        <dbReference type="ARBA" id="ARBA00022827"/>
    </source>
</evidence>
<dbReference type="PROSITE" id="PS51387">
    <property type="entry name" value="FAD_PCMH"/>
    <property type="match status" value="1"/>
</dbReference>
<dbReference type="GO" id="GO:0008720">
    <property type="term" value="F:D-lactate dehydrogenase (NAD+) activity"/>
    <property type="evidence" value="ECO:0007669"/>
    <property type="project" value="TreeGrafter"/>
</dbReference>
<dbReference type="Pfam" id="PF01565">
    <property type="entry name" value="FAD_binding_4"/>
    <property type="match status" value="1"/>
</dbReference>
<dbReference type="Gene3D" id="3.30.465.10">
    <property type="match status" value="1"/>
</dbReference>
<evidence type="ECO:0000313" key="4">
    <source>
        <dbReference type="Proteomes" id="UP000594778"/>
    </source>
</evidence>
<dbReference type="Proteomes" id="UP000594778">
    <property type="component" value="Chromosome"/>
</dbReference>
<dbReference type="EMBL" id="CP065668">
    <property type="protein sequence ID" value="QPS09981.1"/>
    <property type="molecule type" value="Genomic_DNA"/>
</dbReference>
<dbReference type="AlphaFoldDB" id="A0A7T2S6U7"/>
<dbReference type="PANTHER" id="PTHR11748">
    <property type="entry name" value="D-LACTATE DEHYDROGENASE"/>
    <property type="match status" value="1"/>
</dbReference>
<sequence length="467" mass="50982">MKARCAMNVRGHPQRPPVDWEAVRADLRGLNLISTPGQRRQLSRDFHWYSPILSAQLAHCVADLVVKVSTEEDVRQALAVAARWKLPVTVRGGGTGNYGQCVPLRGGIVLDVTPMCRVLDIAPGRIRVQAGARMHDIDLAARETGQALRMWPSTWHVATIGGFIAGGFGGIGSFRHGILRDSGNLLRARVMTVERTPRTIELAGDEIQQVHHAYGTNGVILDLEVALSPAVEWVHCTLLFPTYGGALDFGIAAQDPSLDLFLLSTVEARFAAYYTAMGRHFPADRHAVFTMVPPASMPALRALARAHGGTISVAGTEAELLAQGLPPAYECAFNHTTLQALKADRGWTYLQLAYAQPFDPAVVQRHLSVFGDDVLQHQDFARAHGECATFGIVLVRWKGEEHLNAIVREIESQGGCQVFNPHVVTIEDGGMKTIDALQIAFKQRSDPMGLLNPGKTLGWQPHMEQEG</sequence>
<dbReference type="GO" id="GO:1903457">
    <property type="term" value="P:lactate catabolic process"/>
    <property type="evidence" value="ECO:0007669"/>
    <property type="project" value="TreeGrafter"/>
</dbReference>
<dbReference type="GO" id="GO:0071949">
    <property type="term" value="F:FAD binding"/>
    <property type="evidence" value="ECO:0007669"/>
    <property type="project" value="InterPro"/>
</dbReference>
<organism evidence="3 4">
    <name type="scientific">Delftia acidovorans</name>
    <name type="common">Pseudomonas acidovorans</name>
    <name type="synonym">Comamonas acidovorans</name>
    <dbReference type="NCBI Taxonomy" id="80866"/>
    <lineage>
        <taxon>Bacteria</taxon>
        <taxon>Pseudomonadati</taxon>
        <taxon>Pseudomonadota</taxon>
        <taxon>Betaproteobacteria</taxon>
        <taxon>Burkholderiales</taxon>
        <taxon>Comamonadaceae</taxon>
        <taxon>Delftia</taxon>
    </lineage>
</organism>
<dbReference type="SUPFAM" id="SSF56176">
    <property type="entry name" value="FAD-binding/transporter-associated domain-like"/>
    <property type="match status" value="1"/>
</dbReference>
<dbReference type="InterPro" id="IPR016166">
    <property type="entry name" value="FAD-bd_PCMH"/>
</dbReference>
<name>A0A7T2S6U7_DELAC</name>
<dbReference type="InterPro" id="IPR036318">
    <property type="entry name" value="FAD-bd_PCMH-like_sf"/>
</dbReference>
<feature type="domain" description="FAD-binding PCMH-type" evidence="2">
    <location>
        <begin position="58"/>
        <end position="230"/>
    </location>
</feature>
<evidence type="ECO:0000313" key="3">
    <source>
        <dbReference type="EMBL" id="QPS09981.1"/>
    </source>
</evidence>
<dbReference type="InterPro" id="IPR006094">
    <property type="entry name" value="Oxid_FAD_bind_N"/>
</dbReference>
<dbReference type="InterPro" id="IPR016169">
    <property type="entry name" value="FAD-bd_PCMH_sub2"/>
</dbReference>
<dbReference type="GO" id="GO:0004458">
    <property type="term" value="F:D-lactate dehydrogenase (cytochrome) activity"/>
    <property type="evidence" value="ECO:0007669"/>
    <property type="project" value="TreeGrafter"/>
</dbReference>
<proteinExistence type="predicted"/>
<accession>A0A7T2S6U7</accession>
<evidence type="ECO:0000259" key="2">
    <source>
        <dbReference type="PROSITE" id="PS51387"/>
    </source>
</evidence>
<reference evidence="3 4" key="1">
    <citation type="submission" date="2020-12" db="EMBL/GenBank/DDBJ databases">
        <title>FDA dAtabase for Regulatory Grade micrObial Sequences (FDA-ARGOS): Supporting development and validation of Infectious Disease Dx tests.</title>
        <authorList>
            <person name="Sproer C."/>
            <person name="Gronow S."/>
            <person name="Severitt S."/>
            <person name="Schroder I."/>
            <person name="Tallon L."/>
            <person name="Sadzewicz L."/>
            <person name="Zhao X."/>
            <person name="Boylan J."/>
            <person name="Ott S."/>
            <person name="Bowen H."/>
            <person name="Vavikolanu K."/>
            <person name="Mehta A."/>
            <person name="Aluvathingal J."/>
            <person name="Nadendla S."/>
            <person name="Lowell S."/>
            <person name="Myers T."/>
            <person name="Yan Y."/>
            <person name="Sichtig H."/>
        </authorList>
    </citation>
    <scope>NUCLEOTIDE SEQUENCE [LARGE SCALE GENOMIC DNA]</scope>
    <source>
        <strain evidence="3 4">FDAARGOS_909</strain>
    </source>
</reference>
<keyword evidence="1" id="KW-0285">Flavoprotein</keyword>
<gene>
    <name evidence="3" type="ORF">I6G66_08275</name>
</gene>